<dbReference type="AlphaFoldDB" id="A0A091CDQ5"/>
<evidence type="ECO:0000259" key="2">
    <source>
        <dbReference type="SMART" id="SM00831"/>
    </source>
</evidence>
<dbReference type="PANTHER" id="PTHR42861">
    <property type="entry name" value="CALCIUM-TRANSPORTING ATPASE"/>
    <property type="match status" value="1"/>
</dbReference>
<dbReference type="Pfam" id="PF00690">
    <property type="entry name" value="Cation_ATPase_N"/>
    <property type="match status" value="1"/>
</dbReference>
<dbReference type="Gene3D" id="2.70.150.10">
    <property type="entry name" value="Calcium-transporting ATPase, cytoplasmic transduction domain A"/>
    <property type="match status" value="1"/>
</dbReference>
<dbReference type="PATRIC" id="fig|1302648.3.peg.468"/>
<feature type="domain" description="Cation-transporting P-type ATPase N-terminal" evidence="2">
    <location>
        <begin position="2"/>
        <end position="75"/>
    </location>
</feature>
<protein>
    <submittedName>
        <fullName evidence="3">Cation-transporting ATPase</fullName>
    </submittedName>
</protein>
<keyword evidence="1" id="KW-0472">Membrane</keyword>
<reference evidence="3 4" key="1">
    <citation type="submission" date="2014-08" db="EMBL/GenBank/DDBJ databases">
        <title>Genome sequence of Tetragenococcus muriaticus.</title>
        <authorList>
            <person name="Chuea-nongthon C."/>
            <person name="Rodtong S."/>
            <person name="Yongsawatdigul J."/>
            <person name="Steele J.L."/>
            <person name="Liu X.-y."/>
            <person name="Speers J."/>
            <person name="Glasner J.D."/>
            <person name="Neeno-Eckwall E.C."/>
        </authorList>
    </citation>
    <scope>NUCLEOTIDE SEQUENCE [LARGE SCALE GENOMIC DNA]</scope>
    <source>
        <strain evidence="3 4">3MR10-3</strain>
    </source>
</reference>
<keyword evidence="1" id="KW-1133">Transmembrane helix</keyword>
<dbReference type="SUPFAM" id="SSF81665">
    <property type="entry name" value="Calcium ATPase, transmembrane domain M"/>
    <property type="match status" value="1"/>
</dbReference>
<proteinExistence type="predicted"/>
<name>A0A091CDQ5_9ENTE</name>
<dbReference type="Proteomes" id="UP000029381">
    <property type="component" value="Unassembled WGS sequence"/>
</dbReference>
<accession>A0A091CDQ5</accession>
<dbReference type="Gene3D" id="1.20.1110.10">
    <property type="entry name" value="Calcium-transporting ATPase, transmembrane domain"/>
    <property type="match status" value="1"/>
</dbReference>
<dbReference type="InterPro" id="IPR023298">
    <property type="entry name" value="ATPase_P-typ_TM_dom_sf"/>
</dbReference>
<keyword evidence="1" id="KW-0812">Transmembrane</keyword>
<evidence type="ECO:0000256" key="1">
    <source>
        <dbReference type="SAM" id="Phobius"/>
    </source>
</evidence>
<dbReference type="SMART" id="SM00831">
    <property type="entry name" value="Cation_ATPase_N"/>
    <property type="match status" value="1"/>
</dbReference>
<sequence length="103" mass="11698">MNYYQQEKEAVLEQLNVDANGLSTQEVKRRQESEGLNEIEQEKKKSIASLFFDSFKDAMVIILLIAAIVQVLLGDYIETIVIMIVLIMNAVISVVQTKKQKAH</sequence>
<feature type="transmembrane region" description="Helical" evidence="1">
    <location>
        <begin position="54"/>
        <end position="73"/>
    </location>
</feature>
<comment type="caution">
    <text evidence="3">The sequence shown here is derived from an EMBL/GenBank/DDBJ whole genome shotgun (WGS) entry which is preliminary data.</text>
</comment>
<evidence type="ECO:0000313" key="3">
    <source>
        <dbReference type="EMBL" id="KFN92353.1"/>
    </source>
</evidence>
<organism evidence="3 4">
    <name type="scientific">Tetragenococcus muriaticus 3MR10-3</name>
    <dbReference type="NCBI Taxonomy" id="1302648"/>
    <lineage>
        <taxon>Bacteria</taxon>
        <taxon>Bacillati</taxon>
        <taxon>Bacillota</taxon>
        <taxon>Bacilli</taxon>
        <taxon>Lactobacillales</taxon>
        <taxon>Enterococcaceae</taxon>
        <taxon>Tetragenococcus</taxon>
    </lineage>
</organism>
<gene>
    <name evidence="3" type="ORF">TMU3MR103_0482</name>
</gene>
<keyword evidence="4" id="KW-1185">Reference proteome</keyword>
<dbReference type="EMBL" id="JPVT01000050">
    <property type="protein sequence ID" value="KFN92353.1"/>
    <property type="molecule type" value="Genomic_DNA"/>
</dbReference>
<feature type="transmembrane region" description="Helical" evidence="1">
    <location>
        <begin position="79"/>
        <end position="97"/>
    </location>
</feature>
<evidence type="ECO:0000313" key="4">
    <source>
        <dbReference type="Proteomes" id="UP000029381"/>
    </source>
</evidence>
<dbReference type="InterPro" id="IPR004014">
    <property type="entry name" value="ATPase_P-typ_cation-transptr_N"/>
</dbReference>